<reference evidence="1 2" key="1">
    <citation type="submission" date="2024-11" db="EMBL/GenBank/DDBJ databases">
        <title>A near-complete genome assembly of Cinchona calisaya.</title>
        <authorList>
            <person name="Lian D.C."/>
            <person name="Zhao X.W."/>
            <person name="Wei L."/>
        </authorList>
    </citation>
    <scope>NUCLEOTIDE SEQUENCE [LARGE SCALE GENOMIC DNA]</scope>
    <source>
        <tissue evidence="1">Nenye</tissue>
    </source>
</reference>
<dbReference type="Proteomes" id="UP001630127">
    <property type="component" value="Unassembled WGS sequence"/>
</dbReference>
<accession>A0ABD3AXX3</accession>
<keyword evidence="2" id="KW-1185">Reference proteome</keyword>
<comment type="caution">
    <text evidence="1">The sequence shown here is derived from an EMBL/GenBank/DDBJ whole genome shotgun (WGS) entry which is preliminary data.</text>
</comment>
<sequence length="151" mass="17095">MYRQDIYTASIDRTKLQGSRRILQKAFVPVKQFKLSEVSNICPSVGSPKTVVLQEYISPIRKNWKEASGNKNLKSGWPSMLLKQIKLPLGSPKFQHFQTFAPQYFDLPGLLIDDDVLLVKNGRKIGVAVEMRIPAIIHRREREEAGATESG</sequence>
<protein>
    <submittedName>
        <fullName evidence="1">Uncharacterized protein</fullName>
    </submittedName>
</protein>
<evidence type="ECO:0000313" key="1">
    <source>
        <dbReference type="EMBL" id="KAL3536107.1"/>
    </source>
</evidence>
<organism evidence="1 2">
    <name type="scientific">Cinchona calisaya</name>
    <dbReference type="NCBI Taxonomy" id="153742"/>
    <lineage>
        <taxon>Eukaryota</taxon>
        <taxon>Viridiplantae</taxon>
        <taxon>Streptophyta</taxon>
        <taxon>Embryophyta</taxon>
        <taxon>Tracheophyta</taxon>
        <taxon>Spermatophyta</taxon>
        <taxon>Magnoliopsida</taxon>
        <taxon>eudicotyledons</taxon>
        <taxon>Gunneridae</taxon>
        <taxon>Pentapetalae</taxon>
        <taxon>asterids</taxon>
        <taxon>lamiids</taxon>
        <taxon>Gentianales</taxon>
        <taxon>Rubiaceae</taxon>
        <taxon>Cinchonoideae</taxon>
        <taxon>Cinchoneae</taxon>
        <taxon>Cinchona</taxon>
    </lineage>
</organism>
<dbReference type="AlphaFoldDB" id="A0ABD3AXX3"/>
<evidence type="ECO:0000313" key="2">
    <source>
        <dbReference type="Proteomes" id="UP001630127"/>
    </source>
</evidence>
<gene>
    <name evidence="1" type="ORF">ACH5RR_004568</name>
</gene>
<dbReference type="EMBL" id="JBJUIK010000002">
    <property type="protein sequence ID" value="KAL3536107.1"/>
    <property type="molecule type" value="Genomic_DNA"/>
</dbReference>
<proteinExistence type="predicted"/>
<name>A0ABD3AXX3_9GENT</name>